<feature type="compositionally biased region" description="Polar residues" evidence="10">
    <location>
        <begin position="379"/>
        <end position="390"/>
    </location>
</feature>
<evidence type="ECO:0000256" key="9">
    <source>
        <dbReference type="RuleBase" id="RU361210"/>
    </source>
</evidence>
<evidence type="ECO:0000256" key="5">
    <source>
        <dbReference type="ARBA" id="ARBA00022490"/>
    </source>
</evidence>
<dbReference type="InterPro" id="IPR037218">
    <property type="entry name" value="PTPA_sf"/>
</dbReference>
<dbReference type="Proteomes" id="UP000510647">
    <property type="component" value="Chromosome 7"/>
</dbReference>
<evidence type="ECO:0000256" key="3">
    <source>
        <dbReference type="ARBA" id="ARBA00004496"/>
    </source>
</evidence>
<reference evidence="11 12" key="1">
    <citation type="submission" date="2020-06" db="EMBL/GenBank/DDBJ databases">
        <title>The yeast mating-type switching endonuclease HO is a domesticated member of an unorthodox homing genetic element family.</title>
        <authorList>
            <person name="Coughlan A.Y."/>
            <person name="Lombardi L."/>
            <person name="Braun-Galleani S."/>
            <person name="Martos A.R."/>
            <person name="Galeote V."/>
            <person name="Bigey F."/>
            <person name="Dequin S."/>
            <person name="Byrne K.P."/>
            <person name="Wolfe K.H."/>
        </authorList>
    </citation>
    <scope>NUCLEOTIDE SEQUENCE [LARGE SCALE GENOMIC DNA]</scope>
    <source>
        <strain evidence="11 12">CBS2947</strain>
    </source>
</reference>
<keyword evidence="5 9" id="KW-0963">Cytoplasm</keyword>
<comment type="function">
    <text evidence="9">PPIases accelerate the folding of proteins. It catalyzes the cis-trans isomerization of proline imidic peptide bonds in oligopeptides.</text>
</comment>
<evidence type="ECO:0000313" key="11">
    <source>
        <dbReference type="EMBL" id="QLQ81956.1"/>
    </source>
</evidence>
<evidence type="ECO:0000256" key="1">
    <source>
        <dbReference type="ARBA" id="ARBA00000971"/>
    </source>
</evidence>
<sequence length="396" mass="44992">MEAVPQVNVSRTKFENPVKCIFDSQGVQEFQHSVAIERLKYFLLRYAQMVNRQRIERGPCGIEVVNGFVGLLQRLSQLVDETPALPGPRRFGNLACRDWHHKFESSLSQLWQELLPKEYHEAIPELNYYLGNSFGSSTRLDYGTGHELSFLAVVGALDMLGLWTSEFSGKEVLLIFDTYYQLVRKLIITYTLEPAGSHGVWGLDDHFHIAYIHGSSQWSNDPNAPMVPRDITNRTMVEKFADTNLYCQAISFIYQVKSGPFAENSSMLYDIATTVHTWSKVHSGLLKMYYIEVLSKFPVIQHFWFGAGLYPWINAKTGQKLPIYENIETKSEMFTPISITTAAPTISMGHQPGQSIPHTKLAHGRYSPVRGLMAPPSTVPTNSYSKMRNSMRNDRP</sequence>
<dbReference type="GO" id="GO:0007052">
    <property type="term" value="P:mitotic spindle organization"/>
    <property type="evidence" value="ECO:0007669"/>
    <property type="project" value="TreeGrafter"/>
</dbReference>
<dbReference type="GO" id="GO:0005634">
    <property type="term" value="C:nucleus"/>
    <property type="evidence" value="ECO:0007669"/>
    <property type="project" value="UniProtKB-SubCell"/>
</dbReference>
<evidence type="ECO:0000256" key="6">
    <source>
        <dbReference type="ARBA" id="ARBA00023110"/>
    </source>
</evidence>
<protein>
    <recommendedName>
        <fullName evidence="9">Serine/threonine-protein phosphatase 2A activator</fullName>
        <ecNumber evidence="9">5.2.1.8</ecNumber>
    </recommendedName>
    <alternativeName>
        <fullName evidence="9">Phosphotyrosyl phosphatase activator</fullName>
    </alternativeName>
</protein>
<accession>A0A7H9HZD7</accession>
<evidence type="ECO:0000256" key="4">
    <source>
        <dbReference type="ARBA" id="ARBA00011019"/>
    </source>
</evidence>
<dbReference type="EMBL" id="CP059273">
    <property type="protein sequence ID" value="QLQ81956.1"/>
    <property type="molecule type" value="Genomic_DNA"/>
</dbReference>
<comment type="catalytic activity">
    <reaction evidence="1 9">
        <text>[protein]-peptidylproline (omega=180) = [protein]-peptidylproline (omega=0)</text>
        <dbReference type="Rhea" id="RHEA:16237"/>
        <dbReference type="Rhea" id="RHEA-COMP:10747"/>
        <dbReference type="Rhea" id="RHEA-COMP:10748"/>
        <dbReference type="ChEBI" id="CHEBI:83833"/>
        <dbReference type="ChEBI" id="CHEBI:83834"/>
        <dbReference type="EC" id="5.2.1.8"/>
    </reaction>
</comment>
<evidence type="ECO:0000256" key="2">
    <source>
        <dbReference type="ARBA" id="ARBA00004123"/>
    </source>
</evidence>
<keyword evidence="12" id="KW-1185">Reference proteome</keyword>
<dbReference type="InterPro" id="IPR043170">
    <property type="entry name" value="PTPA_C_lid"/>
</dbReference>
<evidence type="ECO:0000313" key="12">
    <source>
        <dbReference type="Proteomes" id="UP000510647"/>
    </source>
</evidence>
<dbReference type="InterPro" id="IPR004327">
    <property type="entry name" value="Phstyr_phstse_ac"/>
</dbReference>
<dbReference type="Pfam" id="PF03095">
    <property type="entry name" value="PTPA"/>
    <property type="match status" value="1"/>
</dbReference>
<dbReference type="PANTHER" id="PTHR10012:SF3">
    <property type="entry name" value="SERINE_THREONINE-PROTEIN PHOSPHATASE 2A ACTIVATOR 1"/>
    <property type="match status" value="1"/>
</dbReference>
<dbReference type="GO" id="GO:0003755">
    <property type="term" value="F:peptidyl-prolyl cis-trans isomerase activity"/>
    <property type="evidence" value="ECO:0007669"/>
    <property type="project" value="UniProtKB-KW"/>
</dbReference>
<evidence type="ECO:0000256" key="7">
    <source>
        <dbReference type="ARBA" id="ARBA00023235"/>
    </source>
</evidence>
<organism evidence="11 12">
    <name type="scientific">Torulaspora globosa</name>
    <dbReference type="NCBI Taxonomy" id="48254"/>
    <lineage>
        <taxon>Eukaryota</taxon>
        <taxon>Fungi</taxon>
        <taxon>Dikarya</taxon>
        <taxon>Ascomycota</taxon>
        <taxon>Saccharomycotina</taxon>
        <taxon>Saccharomycetes</taxon>
        <taxon>Saccharomycetales</taxon>
        <taxon>Saccharomycetaceae</taxon>
        <taxon>Torulaspora</taxon>
    </lineage>
</organism>
<dbReference type="SUPFAM" id="SSF140984">
    <property type="entry name" value="PTPA-like"/>
    <property type="match status" value="1"/>
</dbReference>
<gene>
    <name evidence="11" type="ORF">HG537_0G02100</name>
</gene>
<dbReference type="Gene3D" id="1.20.120.1150">
    <property type="match status" value="1"/>
</dbReference>
<evidence type="ECO:0000256" key="10">
    <source>
        <dbReference type="SAM" id="MobiDB-lite"/>
    </source>
</evidence>
<comment type="subcellular location">
    <subcellularLocation>
        <location evidence="3 9">Cytoplasm</location>
    </subcellularLocation>
    <subcellularLocation>
        <location evidence="2">Nucleus</location>
    </subcellularLocation>
</comment>
<comment type="similarity">
    <text evidence="4 9">Belongs to the PTPA-type PPIase family.</text>
</comment>
<dbReference type="AlphaFoldDB" id="A0A7H9HZD7"/>
<dbReference type="EC" id="5.2.1.8" evidence="9"/>
<dbReference type="GO" id="GO:0000159">
    <property type="term" value="C:protein phosphatase type 2A complex"/>
    <property type="evidence" value="ECO:0007669"/>
    <property type="project" value="TreeGrafter"/>
</dbReference>
<keyword evidence="8" id="KW-0539">Nucleus</keyword>
<feature type="region of interest" description="Disordered" evidence="10">
    <location>
        <begin position="376"/>
        <end position="396"/>
    </location>
</feature>
<evidence type="ECO:0000256" key="8">
    <source>
        <dbReference type="ARBA" id="ARBA00023242"/>
    </source>
</evidence>
<keyword evidence="6 9" id="KW-0697">Rotamase</keyword>
<dbReference type="OrthoDB" id="16120at2759"/>
<dbReference type="PANTHER" id="PTHR10012">
    <property type="entry name" value="SERINE/THREONINE-PROTEIN PHOSPHATASE 2A REGULATORY SUBUNIT B"/>
    <property type="match status" value="1"/>
</dbReference>
<dbReference type="GO" id="GO:0008160">
    <property type="term" value="F:protein tyrosine phosphatase activator activity"/>
    <property type="evidence" value="ECO:0007669"/>
    <property type="project" value="TreeGrafter"/>
</dbReference>
<dbReference type="CDD" id="cd04087">
    <property type="entry name" value="PTPA"/>
    <property type="match status" value="1"/>
</dbReference>
<name>A0A7H9HZD7_9SACH</name>
<dbReference type="PIRSF" id="PIRSF016325">
    <property type="entry name" value="Phstyr_phstse_ac"/>
    <property type="match status" value="1"/>
</dbReference>
<dbReference type="GO" id="GO:0005737">
    <property type="term" value="C:cytoplasm"/>
    <property type="evidence" value="ECO:0007669"/>
    <property type="project" value="UniProtKB-SubCell"/>
</dbReference>
<proteinExistence type="inferred from homology"/>
<keyword evidence="7 9" id="KW-0413">Isomerase</keyword>